<feature type="compositionally biased region" description="Basic and acidic residues" evidence="8">
    <location>
        <begin position="379"/>
        <end position="395"/>
    </location>
</feature>
<gene>
    <name evidence="11" type="ORF">R5R35_008249</name>
</gene>
<feature type="compositionally biased region" description="Acidic residues" evidence="8">
    <location>
        <begin position="613"/>
        <end position="632"/>
    </location>
</feature>
<feature type="chain" id="PRO_5042871107" description="SH3 domain-containing protein" evidence="9">
    <location>
        <begin position="18"/>
        <end position="1352"/>
    </location>
</feature>
<feature type="region of interest" description="Disordered" evidence="8">
    <location>
        <begin position="567"/>
        <end position="634"/>
    </location>
</feature>
<feature type="compositionally biased region" description="Polar residues" evidence="8">
    <location>
        <begin position="516"/>
        <end position="529"/>
    </location>
</feature>
<protein>
    <recommendedName>
        <fullName evidence="10">SH3 domain-containing protein</fullName>
    </recommendedName>
</protein>
<feature type="coiled-coil region" evidence="7">
    <location>
        <begin position="788"/>
        <end position="829"/>
    </location>
</feature>
<comment type="caution">
    <text evidence="11">The sequence shown here is derived from an EMBL/GenBank/DDBJ whole genome shotgun (WGS) entry which is preliminary data.</text>
</comment>
<feature type="region of interest" description="Disordered" evidence="8">
    <location>
        <begin position="242"/>
        <end position="395"/>
    </location>
</feature>
<evidence type="ECO:0000259" key="10">
    <source>
        <dbReference type="Pfam" id="PF07653"/>
    </source>
</evidence>
<evidence type="ECO:0000256" key="5">
    <source>
        <dbReference type="ARBA" id="ARBA00023054"/>
    </source>
</evidence>
<keyword evidence="12" id="KW-1185">Reference proteome</keyword>
<keyword evidence="2" id="KW-0728">SH3 domain</keyword>
<feature type="region of interest" description="Disordered" evidence="8">
    <location>
        <begin position="452"/>
        <end position="536"/>
    </location>
</feature>
<dbReference type="GO" id="GO:0070971">
    <property type="term" value="C:endoplasmic reticulum exit site"/>
    <property type="evidence" value="ECO:0007669"/>
    <property type="project" value="TreeGrafter"/>
</dbReference>
<feature type="region of interest" description="Disordered" evidence="8">
    <location>
        <begin position="1162"/>
        <end position="1352"/>
    </location>
</feature>
<dbReference type="Proteomes" id="UP001378592">
    <property type="component" value="Unassembled WGS sequence"/>
</dbReference>
<evidence type="ECO:0000256" key="6">
    <source>
        <dbReference type="ARBA" id="ARBA00023180"/>
    </source>
</evidence>
<feature type="compositionally biased region" description="Pro residues" evidence="8">
    <location>
        <begin position="1264"/>
        <end position="1274"/>
    </location>
</feature>
<dbReference type="GO" id="GO:0005789">
    <property type="term" value="C:endoplasmic reticulum membrane"/>
    <property type="evidence" value="ECO:0007669"/>
    <property type="project" value="UniProtKB-SubCell"/>
</dbReference>
<dbReference type="PANTHER" id="PTHR23158">
    <property type="entry name" value="MELANOMA INHIBITORY ACTIVITY-RELATED"/>
    <property type="match status" value="1"/>
</dbReference>
<keyword evidence="6" id="KW-0325">Glycoprotein</keyword>
<accession>A0AAN9V7Z9</accession>
<evidence type="ECO:0000256" key="9">
    <source>
        <dbReference type="SAM" id="SignalP"/>
    </source>
</evidence>
<feature type="compositionally biased region" description="Polar residues" evidence="8">
    <location>
        <begin position="344"/>
        <end position="366"/>
    </location>
</feature>
<evidence type="ECO:0000256" key="8">
    <source>
        <dbReference type="SAM" id="MobiDB-lite"/>
    </source>
</evidence>
<feature type="compositionally biased region" description="Pro residues" evidence="8">
    <location>
        <begin position="1190"/>
        <end position="1231"/>
    </location>
</feature>
<dbReference type="GO" id="GO:0009306">
    <property type="term" value="P:protein secretion"/>
    <property type="evidence" value="ECO:0007669"/>
    <property type="project" value="TreeGrafter"/>
</dbReference>
<dbReference type="Gene3D" id="2.30.30.40">
    <property type="entry name" value="SH3 Domains"/>
    <property type="match status" value="1"/>
</dbReference>
<keyword evidence="5 7" id="KW-0175">Coiled coil</keyword>
<dbReference type="InterPro" id="IPR001452">
    <property type="entry name" value="SH3_domain"/>
</dbReference>
<feature type="signal peptide" evidence="9">
    <location>
        <begin position="1"/>
        <end position="17"/>
    </location>
</feature>
<feature type="coiled-coil region" evidence="7">
    <location>
        <begin position="1059"/>
        <end position="1132"/>
    </location>
</feature>
<dbReference type="InterPro" id="IPR051500">
    <property type="entry name" value="cTAGE_MIA/OTOR"/>
</dbReference>
<organism evidence="11 12">
    <name type="scientific">Gryllus longicercus</name>
    <dbReference type="NCBI Taxonomy" id="2509291"/>
    <lineage>
        <taxon>Eukaryota</taxon>
        <taxon>Metazoa</taxon>
        <taxon>Ecdysozoa</taxon>
        <taxon>Arthropoda</taxon>
        <taxon>Hexapoda</taxon>
        <taxon>Insecta</taxon>
        <taxon>Pterygota</taxon>
        <taxon>Neoptera</taxon>
        <taxon>Polyneoptera</taxon>
        <taxon>Orthoptera</taxon>
        <taxon>Ensifera</taxon>
        <taxon>Gryllidea</taxon>
        <taxon>Grylloidea</taxon>
        <taxon>Gryllidae</taxon>
        <taxon>Gryllinae</taxon>
        <taxon>Gryllus</taxon>
    </lineage>
</organism>
<evidence type="ECO:0000313" key="12">
    <source>
        <dbReference type="Proteomes" id="UP001378592"/>
    </source>
</evidence>
<feature type="compositionally biased region" description="Pro residues" evidence="8">
    <location>
        <begin position="1239"/>
        <end position="1252"/>
    </location>
</feature>
<feature type="domain" description="SH3" evidence="10">
    <location>
        <begin position="40"/>
        <end position="90"/>
    </location>
</feature>
<feature type="compositionally biased region" description="Low complexity" evidence="8">
    <location>
        <begin position="1179"/>
        <end position="1189"/>
    </location>
</feature>
<feature type="coiled-coil region" evidence="7">
    <location>
        <begin position="964"/>
        <end position="998"/>
    </location>
</feature>
<dbReference type="GO" id="GO:0006888">
    <property type="term" value="P:endoplasmic reticulum to Golgi vesicle-mediated transport"/>
    <property type="evidence" value="ECO:0007669"/>
    <property type="project" value="TreeGrafter"/>
</dbReference>
<evidence type="ECO:0000256" key="7">
    <source>
        <dbReference type="SAM" id="Coils"/>
    </source>
</evidence>
<dbReference type="EMBL" id="JAZDUA010000670">
    <property type="protein sequence ID" value="KAK7790044.1"/>
    <property type="molecule type" value="Genomic_DNA"/>
</dbReference>
<feature type="compositionally biased region" description="Basic and acidic residues" evidence="8">
    <location>
        <begin position="1341"/>
        <end position="1352"/>
    </location>
</feature>
<feature type="compositionally biased region" description="Low complexity" evidence="8">
    <location>
        <begin position="1331"/>
        <end position="1340"/>
    </location>
</feature>
<feature type="compositionally biased region" description="Low complexity" evidence="8">
    <location>
        <begin position="330"/>
        <end position="343"/>
    </location>
</feature>
<dbReference type="InterPro" id="IPR036028">
    <property type="entry name" value="SH3-like_dom_sf"/>
</dbReference>
<feature type="compositionally biased region" description="Polar residues" evidence="8">
    <location>
        <begin position="486"/>
        <end position="502"/>
    </location>
</feature>
<dbReference type="SUPFAM" id="SSF50044">
    <property type="entry name" value="SH3-domain"/>
    <property type="match status" value="1"/>
</dbReference>
<feature type="compositionally biased region" description="Acidic residues" evidence="8">
    <location>
        <begin position="267"/>
        <end position="306"/>
    </location>
</feature>
<evidence type="ECO:0000256" key="3">
    <source>
        <dbReference type="ARBA" id="ARBA00022729"/>
    </source>
</evidence>
<evidence type="ECO:0000256" key="2">
    <source>
        <dbReference type="ARBA" id="ARBA00022443"/>
    </source>
</evidence>
<evidence type="ECO:0000256" key="1">
    <source>
        <dbReference type="ARBA" id="ARBA00004389"/>
    </source>
</evidence>
<sequence>MALVICIFLSLCVSVFGISNQRLCVDAKCKVPISHGSALVTYVPSEGGKLFVKKGDKVTIYSKEAGNDTSLWGVEVGGKRGYMPKSMIKEEKVFHKTQTFIVPTEPGSDAEADSLDNNVQEGSAADVPIISDSFSVVDGTTIYSNTTGEVLETQPMETRTFDTQTLDIQSSRTIDATGIGKNTLVEPNSSLILPQPTTSSAAVYSARGDENLGGTQASVLDEVKSTIETSALESNEDLTTLKVNDIENNSGDVENNENNEKVGIGEDTLEDEEGEEDDEYEEMEDDEDEDEIDDEDLDEEEVLESETDSKQDVDGESERIGKESKEASQGNGENENVVSESSETNLQDSNVSEPEMFNDNTGSSETSEGEQVRISNDYSEIKHEGENKDEGTLVKEEISNRTEIVSEVTTAGPLDKNEISSQNSLNDIDNVGASTEESVVLPNDSESTIITQNANNDEKKYVSEISSGDDASPENNANLIRDSDSGLHTNDASTNSNVSNVEDIQERNSDNEKENYSNSFFSLGTYNENNKPEDDNVEIVQKTDASVSEENIEMENSQDNENTFVEHVHTTPSPFDGITDLHTSTSDQVPENEQLERPSVSPPLGDESHGSEDTAEETLNEDVSDSDGDADANADAKPLTIDAEDMSPEVQGTCEIHSTGCVPETEDLPKQQFSSDEAEPGWLSSLMRRASLRSEFVVSTSINKEMHKNSFDTLLYLMVTAITVLVFSLGYYYLEKQRRDGSLIAKINSLEKALMVTSQEKYTLKDELESAKEKISAFITSIDSGETSSVLKEELEECRNARIELEEQVATLEKELEAATETGLELNRMMSELLSAQHGSDTLMKSVDYLQKELDSQKSTITTMTANLTAKNKENENLQSELKVQLERVQNLEEQLDKALESKSADSQRLCRELDALQDVLDETRKTLAAREGEVSVLRDCLNHAENLSNGGESSVSLEELLNVGHLRAKIDAVTKERDELQDKLQGEEDARKLLEDHMKIISEEVSTLRTKYEEADRGKMEAQTRLEVLSNYFKEKETQLQKELGLQEAMYIQKEGAALSTIEQIKAFQEEIENYKAQNEILKKEILDQERSMKSQIAVLEKKAHENWVAARQAERRMEESKQEASQLRNRLTMSGRRLVGTIPGPDVGKPPDRGTIALEHNGEMSSSPAHMGETQELPSSPLHFGLPGSPPLLPPGGQPLPPGPFPSLPLFLPPGAPGMPFPMPPPPGGLFPDDLRPPPLGRMSSPPPEPHGSFSPFEHSPPMSPPNRPYRSPPHYEDSPSRYRHQTPPTSSTPSYTGPFSPGKWDERGDPPRSSFRPLHRDPPREPKGSTLSSGHSSESLDKGSRHSRV</sequence>
<feature type="compositionally biased region" description="Polar residues" evidence="8">
    <location>
        <begin position="581"/>
        <end position="591"/>
    </location>
</feature>
<feature type="compositionally biased region" description="Basic and acidic residues" evidence="8">
    <location>
        <begin position="1321"/>
        <end position="1330"/>
    </location>
</feature>
<feature type="compositionally biased region" description="Basic and acidic residues" evidence="8">
    <location>
        <begin position="307"/>
        <end position="326"/>
    </location>
</feature>
<feature type="compositionally biased region" description="Basic and acidic residues" evidence="8">
    <location>
        <begin position="504"/>
        <end position="515"/>
    </location>
</feature>
<evidence type="ECO:0000256" key="4">
    <source>
        <dbReference type="ARBA" id="ARBA00022824"/>
    </source>
</evidence>
<reference evidence="11 12" key="1">
    <citation type="submission" date="2024-03" db="EMBL/GenBank/DDBJ databases">
        <title>The genome assembly and annotation of the cricket Gryllus longicercus Weissman &amp; Gray.</title>
        <authorList>
            <person name="Szrajer S."/>
            <person name="Gray D."/>
            <person name="Ylla G."/>
        </authorList>
    </citation>
    <scope>NUCLEOTIDE SEQUENCE [LARGE SCALE GENOMIC DNA]</scope>
    <source>
        <strain evidence="11">DAG 2021-001</strain>
        <tissue evidence="11">Whole body minus gut</tissue>
    </source>
</reference>
<keyword evidence="4" id="KW-0256">Endoplasmic reticulum</keyword>
<evidence type="ECO:0000313" key="11">
    <source>
        <dbReference type="EMBL" id="KAK7790044.1"/>
    </source>
</evidence>
<feature type="compositionally biased region" description="Low complexity" evidence="8">
    <location>
        <begin position="1289"/>
        <end position="1304"/>
    </location>
</feature>
<keyword evidence="3 9" id="KW-0732">Signal</keyword>
<comment type="subcellular location">
    <subcellularLocation>
        <location evidence="1">Endoplasmic reticulum membrane</location>
        <topology evidence="1">Single-pass membrane protein</topology>
    </subcellularLocation>
</comment>
<name>A0AAN9V7Z9_9ORTH</name>
<dbReference type="Pfam" id="PF07653">
    <property type="entry name" value="SH3_2"/>
    <property type="match status" value="1"/>
</dbReference>
<proteinExistence type="predicted"/>
<dbReference type="PANTHER" id="PTHR23158:SF33">
    <property type="entry name" value="TRANSPORT AND GOLGI ORGANIZATION PROTEIN 1"/>
    <property type="match status" value="1"/>
</dbReference>
<dbReference type="GO" id="GO:0035459">
    <property type="term" value="P:vesicle cargo loading"/>
    <property type="evidence" value="ECO:0007669"/>
    <property type="project" value="TreeGrafter"/>
</dbReference>
<feature type="coiled-coil region" evidence="7">
    <location>
        <begin position="861"/>
        <end position="934"/>
    </location>
</feature>